<dbReference type="SUPFAM" id="SSF103473">
    <property type="entry name" value="MFS general substrate transporter"/>
    <property type="match status" value="2"/>
</dbReference>
<dbReference type="InterPro" id="IPR004638">
    <property type="entry name" value="EmrB-like"/>
</dbReference>
<dbReference type="NCBIfam" id="TIGR00711">
    <property type="entry name" value="efflux_EmrB"/>
    <property type="match status" value="1"/>
</dbReference>
<keyword evidence="6 8" id="KW-1133">Transmembrane helix</keyword>
<feature type="transmembrane region" description="Helical" evidence="8">
    <location>
        <begin position="501"/>
        <end position="518"/>
    </location>
</feature>
<organism evidence="10 11">
    <name type="scientific">Caldovatus sediminis</name>
    <dbReference type="NCBI Taxonomy" id="2041189"/>
    <lineage>
        <taxon>Bacteria</taxon>
        <taxon>Pseudomonadati</taxon>
        <taxon>Pseudomonadota</taxon>
        <taxon>Alphaproteobacteria</taxon>
        <taxon>Acetobacterales</taxon>
        <taxon>Roseomonadaceae</taxon>
        <taxon>Caldovatus</taxon>
    </lineage>
</organism>
<keyword evidence="4" id="KW-1003">Cell membrane</keyword>
<gene>
    <name evidence="10" type="ORF">GCM10010964_21150</name>
</gene>
<feature type="transmembrane region" description="Helical" evidence="8">
    <location>
        <begin position="320"/>
        <end position="338"/>
    </location>
</feature>
<keyword evidence="5 8" id="KW-0812">Transmembrane</keyword>
<feature type="transmembrane region" description="Helical" evidence="8">
    <location>
        <begin position="28"/>
        <end position="48"/>
    </location>
</feature>
<dbReference type="PANTHER" id="PTHR42718">
    <property type="entry name" value="MAJOR FACILITATOR SUPERFAMILY MULTIDRUG TRANSPORTER MFSC"/>
    <property type="match status" value="1"/>
</dbReference>
<evidence type="ECO:0000256" key="8">
    <source>
        <dbReference type="SAM" id="Phobius"/>
    </source>
</evidence>
<proteinExistence type="inferred from homology"/>
<dbReference type="PANTHER" id="PTHR42718:SF9">
    <property type="entry name" value="MAJOR FACILITATOR SUPERFAMILY MULTIDRUG TRANSPORTER MFSC"/>
    <property type="match status" value="1"/>
</dbReference>
<evidence type="ECO:0000256" key="6">
    <source>
        <dbReference type="ARBA" id="ARBA00022989"/>
    </source>
</evidence>
<dbReference type="AlphaFoldDB" id="A0A8J2ZB63"/>
<dbReference type="InterPro" id="IPR036259">
    <property type="entry name" value="MFS_trans_sf"/>
</dbReference>
<feature type="transmembrane region" description="Helical" evidence="8">
    <location>
        <begin position="286"/>
        <end position="308"/>
    </location>
</feature>
<feature type="transmembrane region" description="Helical" evidence="8">
    <location>
        <begin position="68"/>
        <end position="88"/>
    </location>
</feature>
<comment type="caution">
    <text evidence="10">The sequence shown here is derived from an EMBL/GenBank/DDBJ whole genome shotgun (WGS) entry which is preliminary data.</text>
</comment>
<evidence type="ECO:0000256" key="3">
    <source>
        <dbReference type="ARBA" id="ARBA00022448"/>
    </source>
</evidence>
<evidence type="ECO:0000256" key="2">
    <source>
        <dbReference type="ARBA" id="ARBA00008537"/>
    </source>
</evidence>
<dbReference type="GO" id="GO:0022857">
    <property type="term" value="F:transmembrane transporter activity"/>
    <property type="evidence" value="ECO:0007669"/>
    <property type="project" value="InterPro"/>
</dbReference>
<protein>
    <submittedName>
        <fullName evidence="10">EmrB/QacA family drug resistance transporter</fullName>
    </submittedName>
</protein>
<comment type="similarity">
    <text evidence="2">Belongs to the major facilitator superfamily. EmrB family.</text>
</comment>
<evidence type="ECO:0000256" key="1">
    <source>
        <dbReference type="ARBA" id="ARBA00004651"/>
    </source>
</evidence>
<keyword evidence="7 8" id="KW-0472">Membrane</keyword>
<feature type="transmembrane region" description="Helical" evidence="8">
    <location>
        <begin position="95"/>
        <end position="114"/>
    </location>
</feature>
<feature type="transmembrane region" description="Helical" evidence="8">
    <location>
        <begin position="247"/>
        <end position="265"/>
    </location>
</feature>
<name>A0A8J2ZB63_9PROT</name>
<dbReference type="InterPro" id="IPR011701">
    <property type="entry name" value="MFS"/>
</dbReference>
<keyword evidence="11" id="KW-1185">Reference proteome</keyword>
<dbReference type="GO" id="GO:0005886">
    <property type="term" value="C:plasma membrane"/>
    <property type="evidence" value="ECO:0007669"/>
    <property type="project" value="UniProtKB-SubCell"/>
</dbReference>
<feature type="transmembrane region" description="Helical" evidence="8">
    <location>
        <begin position="216"/>
        <end position="235"/>
    </location>
</feature>
<feature type="transmembrane region" description="Helical" evidence="8">
    <location>
        <begin position="126"/>
        <end position="145"/>
    </location>
</feature>
<feature type="transmembrane region" description="Helical" evidence="8">
    <location>
        <begin position="157"/>
        <end position="176"/>
    </location>
</feature>
<dbReference type="RefSeq" id="WP_188899984.1">
    <property type="nucleotide sequence ID" value="NZ_BMKS01000005.1"/>
</dbReference>
<evidence type="ECO:0000256" key="7">
    <source>
        <dbReference type="ARBA" id="ARBA00023136"/>
    </source>
</evidence>
<feature type="transmembrane region" description="Helical" evidence="8">
    <location>
        <begin position="350"/>
        <end position="368"/>
    </location>
</feature>
<feature type="domain" description="Major facilitator superfamily (MFS) profile" evidence="9">
    <location>
        <begin position="30"/>
        <end position="476"/>
    </location>
</feature>
<feature type="transmembrane region" description="Helical" evidence="8">
    <location>
        <begin position="407"/>
        <end position="434"/>
    </location>
</feature>
<dbReference type="PRINTS" id="PR01036">
    <property type="entry name" value="TCRTETB"/>
</dbReference>
<evidence type="ECO:0000256" key="5">
    <source>
        <dbReference type="ARBA" id="ARBA00022692"/>
    </source>
</evidence>
<evidence type="ECO:0000256" key="4">
    <source>
        <dbReference type="ARBA" id="ARBA00022475"/>
    </source>
</evidence>
<dbReference type="PROSITE" id="PS50850">
    <property type="entry name" value="MFS"/>
    <property type="match status" value="1"/>
</dbReference>
<sequence length="535" mass="55634">MRGSEAAEAGGGRNVEALFARYGPAYRWLVTGTALMGTLATVLSSTIANVALPEVMGAFGIGQDQAQLISAGFLAATTGTMLLNAWLVESFGFRAVFVVVIGLFALSSVTAGLAPNAGTLIASRVLQGACAGVLQPMAMQIIFAVFPPERRGAAMGLYAMGVVLAPAFGPSIGGLLVDDWGWRFVFLLGVPFTLAGLGLGMMFMPGRQAEGPMRRFDWLGFGLLALALGTLLGALSSGQREGWGSDFVVTALCVAGAAWAVFFAWEAKTPAPLLNPRVFAERGFGASAVTSVIYGAGMFGSTYLIPLFVQLVQGYTATRAGLLLMPAGLVAGVVFPVAGRLSDKVPGWKLILFGLVVFAVSCWLMAGGDTDTPFWTFALWTMIGRAGMGFAMPSINAGALRALPQRLLAQGAGAISFTRMLGGALGVTLLSVLLEQRTQFHAEALAATQHPGNPATMEALRLIEGLLAQDGLPETLRRAGAEDYLGRVVAAQASMLGFRDAFLALALAFAAALVPGLMTRRRPPLPAAAAAPARA</sequence>
<evidence type="ECO:0000313" key="11">
    <source>
        <dbReference type="Proteomes" id="UP000597507"/>
    </source>
</evidence>
<accession>A0A8J2ZB63</accession>
<dbReference type="CDD" id="cd17503">
    <property type="entry name" value="MFS_LmrB_MDR_like"/>
    <property type="match status" value="1"/>
</dbReference>
<dbReference type="EMBL" id="BMKS01000005">
    <property type="protein sequence ID" value="GGG33048.1"/>
    <property type="molecule type" value="Genomic_DNA"/>
</dbReference>
<dbReference type="Proteomes" id="UP000597507">
    <property type="component" value="Unassembled WGS sequence"/>
</dbReference>
<dbReference type="InterPro" id="IPR020846">
    <property type="entry name" value="MFS_dom"/>
</dbReference>
<dbReference type="Pfam" id="PF07690">
    <property type="entry name" value="MFS_1"/>
    <property type="match status" value="1"/>
</dbReference>
<feature type="transmembrane region" description="Helical" evidence="8">
    <location>
        <begin position="374"/>
        <end position="395"/>
    </location>
</feature>
<comment type="subcellular location">
    <subcellularLocation>
        <location evidence="1">Cell membrane</location>
        <topology evidence="1">Multi-pass membrane protein</topology>
    </subcellularLocation>
</comment>
<evidence type="ECO:0000259" key="9">
    <source>
        <dbReference type="PROSITE" id="PS50850"/>
    </source>
</evidence>
<feature type="transmembrane region" description="Helical" evidence="8">
    <location>
        <begin position="182"/>
        <end position="204"/>
    </location>
</feature>
<keyword evidence="3" id="KW-0813">Transport</keyword>
<dbReference type="Gene3D" id="1.20.1720.10">
    <property type="entry name" value="Multidrug resistance protein D"/>
    <property type="match status" value="1"/>
</dbReference>
<evidence type="ECO:0000313" key="10">
    <source>
        <dbReference type="EMBL" id="GGG33048.1"/>
    </source>
</evidence>
<reference evidence="10 11" key="1">
    <citation type="journal article" date="2014" name="Int. J. Syst. Evol. Microbiol.">
        <title>Complete genome sequence of Corynebacterium casei LMG S-19264T (=DSM 44701T), isolated from a smear-ripened cheese.</title>
        <authorList>
            <consortium name="US DOE Joint Genome Institute (JGI-PGF)"/>
            <person name="Walter F."/>
            <person name="Albersmeier A."/>
            <person name="Kalinowski J."/>
            <person name="Ruckert C."/>
        </authorList>
    </citation>
    <scope>NUCLEOTIDE SEQUENCE [LARGE SCALE GENOMIC DNA]</scope>
    <source>
        <strain evidence="10 11">CGMCC 1.16330</strain>
    </source>
</reference>
<dbReference type="Gene3D" id="1.20.1250.20">
    <property type="entry name" value="MFS general substrate transporter like domains"/>
    <property type="match status" value="1"/>
</dbReference>